<feature type="compositionally biased region" description="Basic residues" evidence="2">
    <location>
        <begin position="612"/>
        <end position="621"/>
    </location>
</feature>
<keyword evidence="4" id="KW-1185">Reference proteome</keyword>
<sequence>MVDDAASPKPDDLVYERETQSQFVPQEDDEQVLWEVIEITAEKGKYYKVRWAGSDPATGKPWPQSWVQKQDCTDDLVIQWKCKKDLKKKRKGRSSAASKKSRGSNSHVSAASGSTNTTVKRSTRLASGTPNKNGKRTHSVALGLADSEEAQGLADVSAPSRPTKKRRVASLHETAPEFEERDIPDQVPQKRDERVSQGKDRATKPEQQAGSPKPEHQPEAPTKVRSTAKAKPKPKANYPVAQMSPHPQTPDLMVIASKIATPKTKRPRSPSPNNDELMTHRLPKHTSPRLSEGALERLREFDEWGLRLEYTMPHKDHAHRPSKPPYPTKPIARLSGTRARPQHDSYRLDIVPETETESAGNTQSQSQLHQSQPEPPIHSYVPDPQLKPHLSDLDAPKPSIEPYSKPASTSSIVSKMKQRIPGSSSHIDDIDVDNFPYIPSEPEELRPENEEEDEVKMRTPVLRSRSGSNRSVALHPIPQLSPSTFTAHLRSSSVGRAADGDQDEEADADGLMSSIEQFSSPEKEGRSRIKGKRRLVKGKGRAVDSDAEVEAETESVTDQDDDTQGQFETTVRERGKVLADRAREERLRQQGTVASSGERNRQTLNELLGVRPKSRQKREKAKRRENQKILRLRQNKQHPSTETQLQQIAMLREEEEESTQDLLKEAEDMRPLEDVEMNNGWDIEHRTDAMMQEPESQPQVEEEQEHRTRPKSSSPIISQPEQQSQPEDKPIRSATPQIVHPPLPPEQKVQPEYEGVISPMQQISYPTPDDDRQASPSKLDLAATVQLLNEKSRENAQLCQEIETLRSALATATDATPQFESSEIQHELVEVRASRDAALASLSASEKRVADLTRGKEGAERDLEFFREQYAKASGFITSVREENNELEEQVKIAKEQAATGVEAVKAIFAARVKMLEEDIVHWRRMAMFLMEKDIRTNDGIRRRAAEEPELRVQCDVLDDENRAMKELLDTLQDDLQEREAQTRDLEAELMQSKKDVARLTVALSSSQAKLESVSKDIEDLAKGDEMVYRCQWRLESGSDVCNGLFSNTEVRYLSVASIKCLTPA</sequence>
<feature type="compositionally biased region" description="Basic residues" evidence="2">
    <location>
        <begin position="528"/>
        <end position="540"/>
    </location>
</feature>
<feature type="region of interest" description="Disordered" evidence="2">
    <location>
        <begin position="85"/>
        <end position="294"/>
    </location>
</feature>
<dbReference type="Proteomes" id="UP000717328">
    <property type="component" value="Unassembled WGS sequence"/>
</dbReference>
<name>A0A9P7GTL3_9AGAR</name>
<feature type="compositionally biased region" description="Polar residues" evidence="2">
    <location>
        <begin position="357"/>
        <end position="372"/>
    </location>
</feature>
<feature type="compositionally biased region" description="Basic and acidic residues" evidence="2">
    <location>
        <begin position="9"/>
        <end position="19"/>
    </location>
</feature>
<protein>
    <recommendedName>
        <fullName evidence="5">Chromo domain-containing protein</fullName>
    </recommendedName>
</protein>
<reference evidence="3" key="2">
    <citation type="submission" date="2021-10" db="EMBL/GenBank/DDBJ databases">
        <title>Phylogenomics reveals ancestral predisposition of the termite-cultivated fungus Termitomyces towards a domesticated lifestyle.</title>
        <authorList>
            <person name="Auxier B."/>
            <person name="Grum-Grzhimaylo A."/>
            <person name="Cardenas M.E."/>
            <person name="Lodge J.D."/>
            <person name="Laessoe T."/>
            <person name="Pedersen O."/>
            <person name="Smith M.E."/>
            <person name="Kuyper T.W."/>
            <person name="Franco-Molano E.A."/>
            <person name="Baroni T.J."/>
            <person name="Aanen D.K."/>
        </authorList>
    </citation>
    <scope>NUCLEOTIDE SEQUENCE</scope>
    <source>
        <strain evidence="3">D49</strain>
    </source>
</reference>
<dbReference type="EMBL" id="JABCKI010000066">
    <property type="protein sequence ID" value="KAG5653215.1"/>
    <property type="molecule type" value="Genomic_DNA"/>
</dbReference>
<dbReference type="OrthoDB" id="3647690at2759"/>
<evidence type="ECO:0000256" key="1">
    <source>
        <dbReference type="SAM" id="Coils"/>
    </source>
</evidence>
<feature type="compositionally biased region" description="Low complexity" evidence="2">
    <location>
        <begin position="711"/>
        <end position="725"/>
    </location>
</feature>
<feature type="compositionally biased region" description="Polar residues" evidence="2">
    <location>
        <begin position="480"/>
        <end position="494"/>
    </location>
</feature>
<evidence type="ECO:0000256" key="2">
    <source>
        <dbReference type="SAM" id="MobiDB-lite"/>
    </source>
</evidence>
<feature type="compositionally biased region" description="Acidic residues" evidence="2">
    <location>
        <begin position="545"/>
        <end position="563"/>
    </location>
</feature>
<evidence type="ECO:0008006" key="5">
    <source>
        <dbReference type="Google" id="ProtNLM"/>
    </source>
</evidence>
<feature type="coiled-coil region" evidence="1">
    <location>
        <begin position="955"/>
        <end position="996"/>
    </location>
</feature>
<reference evidence="3" key="1">
    <citation type="submission" date="2021-02" db="EMBL/GenBank/DDBJ databases">
        <authorList>
            <person name="Nieuwenhuis M."/>
            <person name="Van De Peppel L.J.J."/>
        </authorList>
    </citation>
    <scope>NUCLEOTIDE SEQUENCE</scope>
    <source>
        <strain evidence="3">D49</strain>
    </source>
</reference>
<feature type="compositionally biased region" description="Polar residues" evidence="2">
    <location>
        <begin position="105"/>
        <end position="132"/>
    </location>
</feature>
<feature type="coiled-coil region" evidence="1">
    <location>
        <begin position="849"/>
        <end position="904"/>
    </location>
</feature>
<gene>
    <name evidence="3" type="ORF">H0H81_001692</name>
</gene>
<evidence type="ECO:0000313" key="4">
    <source>
        <dbReference type="Proteomes" id="UP000717328"/>
    </source>
</evidence>
<dbReference type="AlphaFoldDB" id="A0A9P7GTL3"/>
<proteinExistence type="predicted"/>
<accession>A0A9P7GTL3</accession>
<feature type="region of interest" description="Disordered" evidence="2">
    <location>
        <begin position="311"/>
        <end position="749"/>
    </location>
</feature>
<feature type="compositionally biased region" description="Polar residues" evidence="2">
    <location>
        <begin position="589"/>
        <end position="605"/>
    </location>
</feature>
<evidence type="ECO:0000313" key="3">
    <source>
        <dbReference type="EMBL" id="KAG5653215.1"/>
    </source>
</evidence>
<feature type="compositionally biased region" description="Basic and acidic residues" evidence="2">
    <location>
        <begin position="570"/>
        <end position="588"/>
    </location>
</feature>
<feature type="compositionally biased region" description="Basic and acidic residues" evidence="2">
    <location>
        <begin position="662"/>
        <end position="673"/>
    </location>
</feature>
<keyword evidence="1" id="KW-0175">Coiled coil</keyword>
<feature type="coiled-coil region" evidence="1">
    <location>
        <begin position="788"/>
        <end position="815"/>
    </location>
</feature>
<comment type="caution">
    <text evidence="3">The sequence shown here is derived from an EMBL/GenBank/DDBJ whole genome shotgun (WGS) entry which is preliminary data.</text>
</comment>
<feature type="compositionally biased region" description="Basic and acidic residues" evidence="2">
    <location>
        <begin position="181"/>
        <end position="204"/>
    </location>
</feature>
<organism evidence="3 4">
    <name type="scientific">Sphagnurus paluster</name>
    <dbReference type="NCBI Taxonomy" id="117069"/>
    <lineage>
        <taxon>Eukaryota</taxon>
        <taxon>Fungi</taxon>
        <taxon>Dikarya</taxon>
        <taxon>Basidiomycota</taxon>
        <taxon>Agaricomycotina</taxon>
        <taxon>Agaricomycetes</taxon>
        <taxon>Agaricomycetidae</taxon>
        <taxon>Agaricales</taxon>
        <taxon>Tricholomatineae</taxon>
        <taxon>Lyophyllaceae</taxon>
        <taxon>Sphagnurus</taxon>
    </lineage>
</organism>
<feature type="compositionally biased region" description="Polar residues" evidence="2">
    <location>
        <begin position="637"/>
        <end position="647"/>
    </location>
</feature>
<feature type="region of interest" description="Disordered" evidence="2">
    <location>
        <begin position="1"/>
        <end position="21"/>
    </location>
</feature>